<dbReference type="Proteomes" id="UP000308600">
    <property type="component" value="Unassembled WGS sequence"/>
</dbReference>
<evidence type="ECO:0000313" key="2">
    <source>
        <dbReference type="Proteomes" id="UP000308600"/>
    </source>
</evidence>
<sequence>METPVDLLSFRDAFVTQTLGPNTGSQLLGCTLSIQLLFDGDLLQEMDLQHLESFAFCNSQHHFYRTSEGLDPIPTECTAFTVVLLADISGAQSTTLLEVNFLQYDEGNEYHCEIANKNFQDPRFSLSLQLQARSTFRKNITACGGLNIEALMSFLHHVIESNVPLPLSADRVHISLAVSLPLEVETYIRLLLKRALHLCSRYNQGHGVEYAQFATLAIEAALAERGLDALRVPPPLVALLLFLRCNLPGGQMFLAESFEFLEANYASLEEGEEGISAGLPLVIGNTLQLYTQPNYVAVALRAVGRLLTRPLEPTLEADQWRNLLVHWTLIACRAPKEDNAIMIADLARPFTMLCTSSFHVPYLEARSHITDAHIPEKRWLFSVFITFVGHTDDSVRPINAERIGIVIDFAHQLLLFMGWAMPDLQGADLFFCSRFKKVVLKLHSSVNDMDEVRQRYCGLPEPVFLERMIECVFYVNHIRLEVQQQSKHFGADPYPSGAAQLVRNIVADGLKAGCTGTCCRLVHYTAAAVTARALGLPETLQAYHLVMDTLDSTRSDLGYAPIQDGYKWSGHTDQLASEAISYALESGLHDVALEWAERSRSTIWTRVLRLRLPDEILAVNPKLAAQLFEVASKLSETQLSTSFSFQDTCIESGWEELD</sequence>
<gene>
    <name evidence="1" type="ORF">BDN72DRAFT_896569</name>
</gene>
<evidence type="ECO:0000313" key="1">
    <source>
        <dbReference type="EMBL" id="TFK70324.1"/>
    </source>
</evidence>
<organism evidence="1 2">
    <name type="scientific">Pluteus cervinus</name>
    <dbReference type="NCBI Taxonomy" id="181527"/>
    <lineage>
        <taxon>Eukaryota</taxon>
        <taxon>Fungi</taxon>
        <taxon>Dikarya</taxon>
        <taxon>Basidiomycota</taxon>
        <taxon>Agaricomycotina</taxon>
        <taxon>Agaricomycetes</taxon>
        <taxon>Agaricomycetidae</taxon>
        <taxon>Agaricales</taxon>
        <taxon>Pluteineae</taxon>
        <taxon>Pluteaceae</taxon>
        <taxon>Pluteus</taxon>
    </lineage>
</organism>
<keyword evidence="2" id="KW-1185">Reference proteome</keyword>
<dbReference type="EMBL" id="ML208315">
    <property type="protein sequence ID" value="TFK70324.1"/>
    <property type="molecule type" value="Genomic_DNA"/>
</dbReference>
<name>A0ACD3AYG4_9AGAR</name>
<proteinExistence type="predicted"/>
<accession>A0ACD3AYG4</accession>
<protein>
    <submittedName>
        <fullName evidence="1">Uncharacterized protein</fullName>
    </submittedName>
</protein>
<reference evidence="1 2" key="1">
    <citation type="journal article" date="2019" name="Nat. Ecol. Evol.">
        <title>Megaphylogeny resolves global patterns of mushroom evolution.</title>
        <authorList>
            <person name="Varga T."/>
            <person name="Krizsan K."/>
            <person name="Foldi C."/>
            <person name="Dima B."/>
            <person name="Sanchez-Garcia M."/>
            <person name="Sanchez-Ramirez S."/>
            <person name="Szollosi G.J."/>
            <person name="Szarkandi J.G."/>
            <person name="Papp V."/>
            <person name="Albert L."/>
            <person name="Andreopoulos W."/>
            <person name="Angelini C."/>
            <person name="Antonin V."/>
            <person name="Barry K.W."/>
            <person name="Bougher N.L."/>
            <person name="Buchanan P."/>
            <person name="Buyck B."/>
            <person name="Bense V."/>
            <person name="Catcheside P."/>
            <person name="Chovatia M."/>
            <person name="Cooper J."/>
            <person name="Damon W."/>
            <person name="Desjardin D."/>
            <person name="Finy P."/>
            <person name="Geml J."/>
            <person name="Haridas S."/>
            <person name="Hughes K."/>
            <person name="Justo A."/>
            <person name="Karasinski D."/>
            <person name="Kautmanova I."/>
            <person name="Kiss B."/>
            <person name="Kocsube S."/>
            <person name="Kotiranta H."/>
            <person name="LaButti K.M."/>
            <person name="Lechner B.E."/>
            <person name="Liimatainen K."/>
            <person name="Lipzen A."/>
            <person name="Lukacs Z."/>
            <person name="Mihaltcheva S."/>
            <person name="Morgado L.N."/>
            <person name="Niskanen T."/>
            <person name="Noordeloos M.E."/>
            <person name="Ohm R.A."/>
            <person name="Ortiz-Santana B."/>
            <person name="Ovrebo C."/>
            <person name="Racz N."/>
            <person name="Riley R."/>
            <person name="Savchenko A."/>
            <person name="Shiryaev A."/>
            <person name="Soop K."/>
            <person name="Spirin V."/>
            <person name="Szebenyi C."/>
            <person name="Tomsovsky M."/>
            <person name="Tulloss R.E."/>
            <person name="Uehling J."/>
            <person name="Grigoriev I.V."/>
            <person name="Vagvolgyi C."/>
            <person name="Papp T."/>
            <person name="Martin F.M."/>
            <person name="Miettinen O."/>
            <person name="Hibbett D.S."/>
            <person name="Nagy L.G."/>
        </authorList>
    </citation>
    <scope>NUCLEOTIDE SEQUENCE [LARGE SCALE GENOMIC DNA]</scope>
    <source>
        <strain evidence="1 2">NL-1719</strain>
    </source>
</reference>